<organism evidence="1 2">
    <name type="scientific">Gracilibacillus pellucidus</name>
    <dbReference type="NCBI Taxonomy" id="3095368"/>
    <lineage>
        <taxon>Bacteria</taxon>
        <taxon>Bacillati</taxon>
        <taxon>Bacillota</taxon>
        <taxon>Bacilli</taxon>
        <taxon>Bacillales</taxon>
        <taxon>Bacillaceae</taxon>
        <taxon>Gracilibacillus</taxon>
    </lineage>
</organism>
<protein>
    <submittedName>
        <fullName evidence="1">Uncharacterized protein</fullName>
    </submittedName>
</protein>
<reference evidence="1" key="1">
    <citation type="submission" date="2023-11" db="EMBL/GenBank/DDBJ databases">
        <title>Gracilibacillus pellucida a moderately halophilic bacterium isolated from saline soil in Xinjiang province.</title>
        <authorList>
            <person name="Zhang Z."/>
            <person name="Tan F."/>
            <person name="Wang Y."/>
            <person name="Xia M."/>
        </authorList>
    </citation>
    <scope>NUCLEOTIDE SEQUENCE</scope>
    <source>
        <strain evidence="1">S3-1-1</strain>
    </source>
</reference>
<accession>A0ACC6M5W2</accession>
<gene>
    <name evidence="1" type="ORF">SH601_09755</name>
</gene>
<name>A0ACC6M5W2_9BACI</name>
<dbReference type="Proteomes" id="UP001277972">
    <property type="component" value="Unassembled WGS sequence"/>
</dbReference>
<dbReference type="EMBL" id="JAWZSR010000004">
    <property type="protein sequence ID" value="MDX8046276.1"/>
    <property type="molecule type" value="Genomic_DNA"/>
</dbReference>
<proteinExistence type="predicted"/>
<sequence length="57" mass="6361">MVSGTKETLGTNEVIFEIKVMDNIFYINKKLMMVGGEEATLLDNKNDIGNIKVSLIK</sequence>
<keyword evidence="2" id="KW-1185">Reference proteome</keyword>
<evidence type="ECO:0000313" key="2">
    <source>
        <dbReference type="Proteomes" id="UP001277972"/>
    </source>
</evidence>
<comment type="caution">
    <text evidence="1">The sequence shown here is derived from an EMBL/GenBank/DDBJ whole genome shotgun (WGS) entry which is preliminary data.</text>
</comment>
<evidence type="ECO:0000313" key="1">
    <source>
        <dbReference type="EMBL" id="MDX8046276.1"/>
    </source>
</evidence>